<feature type="compositionally biased region" description="Basic and acidic residues" evidence="8">
    <location>
        <begin position="59"/>
        <end position="118"/>
    </location>
</feature>
<organism evidence="10">
    <name type="scientific">Ascaris suum</name>
    <name type="common">Pig roundworm</name>
    <name type="synonym">Ascaris lumbricoides</name>
    <dbReference type="NCBI Taxonomy" id="6253"/>
    <lineage>
        <taxon>Eukaryota</taxon>
        <taxon>Metazoa</taxon>
        <taxon>Ecdysozoa</taxon>
        <taxon>Nematoda</taxon>
        <taxon>Chromadorea</taxon>
        <taxon>Rhabditida</taxon>
        <taxon>Spirurina</taxon>
        <taxon>Ascaridomorpha</taxon>
        <taxon>Ascaridoidea</taxon>
        <taxon>Ascarididae</taxon>
        <taxon>Ascaris</taxon>
    </lineage>
</organism>
<evidence type="ECO:0000256" key="6">
    <source>
        <dbReference type="ARBA" id="ARBA00078696"/>
    </source>
</evidence>
<evidence type="ECO:0000256" key="1">
    <source>
        <dbReference type="ARBA" id="ARBA00004324"/>
    </source>
</evidence>
<dbReference type="GO" id="GO:0016607">
    <property type="term" value="C:nuclear speck"/>
    <property type="evidence" value="ECO:0007669"/>
    <property type="project" value="UniProtKB-SubCell"/>
</dbReference>
<feature type="compositionally biased region" description="Basic and acidic residues" evidence="8">
    <location>
        <begin position="127"/>
        <end position="142"/>
    </location>
</feature>
<proteinExistence type="evidence at transcript level"/>
<evidence type="ECO:0000256" key="8">
    <source>
        <dbReference type="SAM" id="MobiDB-lite"/>
    </source>
</evidence>
<keyword evidence="5" id="KW-0539">Nucleus</keyword>
<dbReference type="AlphaFoldDB" id="F1KSG2"/>
<comment type="subcellular location">
    <subcellularLocation>
        <location evidence="1">Nucleus speckle</location>
    </subcellularLocation>
</comment>
<dbReference type="EMBL" id="JI165120">
    <property type="protein sequence ID" value="ADY40816.1"/>
    <property type="molecule type" value="mRNA"/>
</dbReference>
<name>F1KSG2_ASCSU</name>
<evidence type="ECO:0000256" key="3">
    <source>
        <dbReference type="ARBA" id="ARBA00022664"/>
    </source>
</evidence>
<comment type="similarity">
    <text evidence="2">Belongs to the CWC22 family.</text>
</comment>
<dbReference type="PANTHER" id="PTHR18034">
    <property type="entry name" value="CELL CYCLE CONTROL PROTEIN CWF22-RELATED"/>
    <property type="match status" value="1"/>
</dbReference>
<dbReference type="Pfam" id="PF02854">
    <property type="entry name" value="MIF4G"/>
    <property type="match status" value="1"/>
</dbReference>
<feature type="compositionally biased region" description="Acidic residues" evidence="8">
    <location>
        <begin position="455"/>
        <end position="476"/>
    </location>
</feature>
<feature type="domain" description="MI" evidence="9">
    <location>
        <begin position="494"/>
        <end position="610"/>
    </location>
</feature>
<feature type="region of interest" description="Disordered" evidence="8">
    <location>
        <begin position="450"/>
        <end position="482"/>
    </location>
</feature>
<dbReference type="Pfam" id="PF02847">
    <property type="entry name" value="MA3"/>
    <property type="match status" value="1"/>
</dbReference>
<dbReference type="InterPro" id="IPR003890">
    <property type="entry name" value="MIF4G-like_typ-3"/>
</dbReference>
<dbReference type="InterPro" id="IPR003891">
    <property type="entry name" value="Initiation_fac_eIF4g_MI"/>
</dbReference>
<dbReference type="PROSITE" id="PS51366">
    <property type="entry name" value="MI"/>
    <property type="match status" value="1"/>
</dbReference>
<evidence type="ECO:0000259" key="9">
    <source>
        <dbReference type="PROSITE" id="PS51366"/>
    </source>
</evidence>
<keyword evidence="4" id="KW-0508">mRNA splicing</keyword>
<dbReference type="SMART" id="SM00543">
    <property type="entry name" value="MIF4G"/>
    <property type="match status" value="1"/>
</dbReference>
<dbReference type="Gene3D" id="1.25.40.180">
    <property type="match status" value="1"/>
</dbReference>
<evidence type="ECO:0000256" key="2">
    <source>
        <dbReference type="ARBA" id="ARBA00006856"/>
    </source>
</evidence>
<feature type="compositionally biased region" description="Basic and acidic residues" evidence="8">
    <location>
        <begin position="150"/>
        <end position="164"/>
    </location>
</feature>
<sequence>MKVVEFRCKHKKSIREVVRGEGRRRHSKDEISGEDQRSSEDEGRMEKQRKGHRGHRERRREEGEDEKRDSGHGRRREESRRSSSGERRQCDGDREKSRRKRNRDEKRNKRSNEERNNERSPSPKRKERTEKRRTEEFDEGAHNKASPKMDNAEKVEQVSKEKKEPLDLLRTRTGGAYIPPAKLKMLQEQIADKNSEQYQRMNWERLKKKIHGQVNKANTGNLVNVVRDLLQENIIRGKGLLARSIIQAQSFSPTFSNVYAALVAIINSKFPHIGELILRRLIVQFKRCFRRNDKTTTVTVSKFIAHLINQQVAHEVLALELMILLLENPTDDSVEVTVAFLKECGAKLTELSPRGVNSIFDRLRSILNEAEIDKRVQYMIEVIFHVRRDKFQGFPAVIDELDLIDEDDQITHTITLEDAVNPENELNVFKYDPDFEKNEAMYDEIRREIIGEPGESSEEEDDEAESGEDADMEEQKEEGGKMTIIDNTEQNLVAFRRNVYLTIQSSLDFQEAAHKLLKIDLKSGQDVEMCNMIVDCCAQQRTYENFYGLLAERFCRLRKEFQEAFERIARDTYNTIHRFEITKLRNMARLVAHLLSTDAISWEVLDEISLNEEDTTSGRSDLHKNSLPGAR</sequence>
<evidence type="ECO:0000256" key="4">
    <source>
        <dbReference type="ARBA" id="ARBA00023187"/>
    </source>
</evidence>
<dbReference type="SUPFAM" id="SSF48371">
    <property type="entry name" value="ARM repeat"/>
    <property type="match status" value="1"/>
</dbReference>
<dbReference type="FunFam" id="1.25.40.180:FF:000004">
    <property type="entry name" value="pre-mRNA-splicing factor CWC22 homolog"/>
    <property type="match status" value="1"/>
</dbReference>
<feature type="region of interest" description="Disordered" evidence="8">
    <location>
        <begin position="1"/>
        <end position="164"/>
    </location>
</feature>
<dbReference type="InterPro" id="IPR016024">
    <property type="entry name" value="ARM-type_fold"/>
</dbReference>
<evidence type="ECO:0000256" key="5">
    <source>
        <dbReference type="ARBA" id="ARBA00023242"/>
    </source>
</evidence>
<dbReference type="GO" id="GO:0003723">
    <property type="term" value="F:RNA binding"/>
    <property type="evidence" value="ECO:0007669"/>
    <property type="project" value="InterPro"/>
</dbReference>
<dbReference type="PANTHER" id="PTHR18034:SF3">
    <property type="entry name" value="PRE-MRNA-SPLICING FACTOR CWC22 HOMOLOG"/>
    <property type="match status" value="1"/>
</dbReference>
<evidence type="ECO:0000313" key="10">
    <source>
        <dbReference type="EMBL" id="ADY40816.1"/>
    </source>
</evidence>
<dbReference type="SMART" id="SM00544">
    <property type="entry name" value="MA3"/>
    <property type="match status" value="1"/>
</dbReference>
<feature type="compositionally biased region" description="Basic and acidic residues" evidence="8">
    <location>
        <begin position="14"/>
        <end position="48"/>
    </location>
</feature>
<dbReference type="GO" id="GO:0071013">
    <property type="term" value="C:catalytic step 2 spliceosome"/>
    <property type="evidence" value="ECO:0007669"/>
    <property type="project" value="TreeGrafter"/>
</dbReference>
<feature type="compositionally biased region" description="Basic residues" evidence="8">
    <location>
        <begin position="49"/>
        <end position="58"/>
    </location>
</feature>
<keyword evidence="3" id="KW-0507">mRNA processing</keyword>
<accession>F1KSG2</accession>
<protein>
    <recommendedName>
        <fullName evidence="6">Lethal protein 858</fullName>
    </recommendedName>
    <alternativeName>
        <fullName evidence="7">Nucampholin</fullName>
    </alternativeName>
</protein>
<dbReference type="GO" id="GO:0000398">
    <property type="term" value="P:mRNA splicing, via spliceosome"/>
    <property type="evidence" value="ECO:0007669"/>
    <property type="project" value="TreeGrafter"/>
</dbReference>
<reference evidence="10" key="1">
    <citation type="journal article" date="2011" name="Genome Res.">
        <title>Deep small RNA sequencing from the nematode Ascaris reveals conservation, functional diversification, and novel developmental profiles.</title>
        <authorList>
            <person name="Wang J."/>
            <person name="Czech B."/>
            <person name="Crunk A."/>
            <person name="Wallace A."/>
            <person name="Mitreva M."/>
            <person name="Hannon G.J."/>
            <person name="Davis R.E."/>
        </authorList>
    </citation>
    <scope>NUCLEOTIDE SEQUENCE</scope>
</reference>
<evidence type="ECO:0000256" key="7">
    <source>
        <dbReference type="ARBA" id="ARBA00081621"/>
    </source>
</evidence>
<dbReference type="InterPro" id="IPR050781">
    <property type="entry name" value="CWC22_splicing_factor"/>
</dbReference>